<keyword evidence="3" id="KW-0804">Transcription</keyword>
<dbReference type="InterPro" id="IPR050397">
    <property type="entry name" value="Env_Response_Regulators"/>
</dbReference>
<dbReference type="Gene3D" id="1.10.10.10">
    <property type="entry name" value="Winged helix-like DNA-binding domain superfamily/Winged helix DNA-binding domain"/>
    <property type="match status" value="1"/>
</dbReference>
<dbReference type="Pfam" id="PF00027">
    <property type="entry name" value="cNMP_binding"/>
    <property type="match status" value="1"/>
</dbReference>
<dbReference type="Pfam" id="PF13545">
    <property type="entry name" value="HTH_Crp_2"/>
    <property type="match status" value="1"/>
</dbReference>
<dbReference type="InterPro" id="IPR018488">
    <property type="entry name" value="cNMP-bd_CS"/>
</dbReference>
<evidence type="ECO:0000313" key="6">
    <source>
        <dbReference type="EMBL" id="PPQ36565.1"/>
    </source>
</evidence>
<dbReference type="PROSITE" id="PS50042">
    <property type="entry name" value="CNMP_BINDING_3"/>
    <property type="match status" value="1"/>
</dbReference>
<dbReference type="InterPro" id="IPR012318">
    <property type="entry name" value="HTH_CRP"/>
</dbReference>
<organism evidence="6 7">
    <name type="scientific">Rhodopila globiformis</name>
    <name type="common">Rhodopseudomonas globiformis</name>
    <dbReference type="NCBI Taxonomy" id="1071"/>
    <lineage>
        <taxon>Bacteria</taxon>
        <taxon>Pseudomonadati</taxon>
        <taxon>Pseudomonadota</taxon>
        <taxon>Alphaproteobacteria</taxon>
        <taxon>Acetobacterales</taxon>
        <taxon>Acetobacteraceae</taxon>
        <taxon>Rhodopila</taxon>
    </lineage>
</organism>
<dbReference type="AlphaFoldDB" id="A0A2S6NLT4"/>
<proteinExistence type="predicted"/>
<evidence type="ECO:0000256" key="2">
    <source>
        <dbReference type="ARBA" id="ARBA00023125"/>
    </source>
</evidence>
<keyword evidence="2" id="KW-0238">DNA-binding</keyword>
<dbReference type="PANTHER" id="PTHR24567:SF26">
    <property type="entry name" value="REGULATORY PROTEIN YEIL"/>
    <property type="match status" value="1"/>
</dbReference>
<keyword evidence="1" id="KW-0805">Transcription regulation</keyword>
<evidence type="ECO:0000313" key="7">
    <source>
        <dbReference type="Proteomes" id="UP000239724"/>
    </source>
</evidence>
<dbReference type="InterPro" id="IPR036390">
    <property type="entry name" value="WH_DNA-bd_sf"/>
</dbReference>
<evidence type="ECO:0000256" key="1">
    <source>
        <dbReference type="ARBA" id="ARBA00023015"/>
    </source>
</evidence>
<dbReference type="PROSITE" id="PS51063">
    <property type="entry name" value="HTH_CRP_2"/>
    <property type="match status" value="1"/>
</dbReference>
<dbReference type="InterPro" id="IPR014710">
    <property type="entry name" value="RmlC-like_jellyroll"/>
</dbReference>
<keyword evidence="7" id="KW-1185">Reference proteome</keyword>
<dbReference type="PROSITE" id="PS00888">
    <property type="entry name" value="CNMP_BINDING_1"/>
    <property type="match status" value="1"/>
</dbReference>
<dbReference type="EMBL" id="NHRY01000056">
    <property type="protein sequence ID" value="PPQ36565.1"/>
    <property type="molecule type" value="Genomic_DNA"/>
</dbReference>
<dbReference type="CDD" id="cd00038">
    <property type="entry name" value="CAP_ED"/>
    <property type="match status" value="1"/>
</dbReference>
<dbReference type="InterPro" id="IPR036388">
    <property type="entry name" value="WH-like_DNA-bd_sf"/>
</dbReference>
<feature type="domain" description="HTH crp-type" evidence="5">
    <location>
        <begin position="168"/>
        <end position="237"/>
    </location>
</feature>
<evidence type="ECO:0000259" key="4">
    <source>
        <dbReference type="PROSITE" id="PS50042"/>
    </source>
</evidence>
<reference evidence="6 7" key="1">
    <citation type="journal article" date="2018" name="Arch. Microbiol.">
        <title>New insights into the metabolic potential of the phototrophic purple bacterium Rhodopila globiformis DSM 161(T) from its draft genome sequence and evidence for a vanadium-dependent nitrogenase.</title>
        <authorList>
            <person name="Imhoff J.F."/>
            <person name="Rahn T."/>
            <person name="Kunzel S."/>
            <person name="Neulinger S.C."/>
        </authorList>
    </citation>
    <scope>NUCLEOTIDE SEQUENCE [LARGE SCALE GENOMIC DNA]</scope>
    <source>
        <strain evidence="6 7">DSM 161</strain>
    </source>
</reference>
<dbReference type="GO" id="GO:0003677">
    <property type="term" value="F:DNA binding"/>
    <property type="evidence" value="ECO:0007669"/>
    <property type="project" value="UniProtKB-KW"/>
</dbReference>
<accession>A0A2S6NLT4</accession>
<name>A0A2S6NLT4_RHOGL</name>
<dbReference type="PANTHER" id="PTHR24567">
    <property type="entry name" value="CRP FAMILY TRANSCRIPTIONAL REGULATORY PROTEIN"/>
    <property type="match status" value="1"/>
</dbReference>
<dbReference type="SMART" id="SM00100">
    <property type="entry name" value="cNMP"/>
    <property type="match status" value="1"/>
</dbReference>
<dbReference type="SUPFAM" id="SSF51206">
    <property type="entry name" value="cAMP-binding domain-like"/>
    <property type="match status" value="1"/>
</dbReference>
<sequence length="254" mass="27609">MQSAFMPSAALISQLSPGSSAIQTVDQALRAVPALQDLEDRVIDRLATISGIVEHPEGTELCHQGQLADRLYIVLEGQLTAINTAPNGETAVVEVIRPGETLGLSTVLARLPRLISVRTITASRLLAIDAECLLALLAQESALVTTLLRAEAKEFRALVRQVCDLKLRTTAQRLGCYLLSLTTEETANTTALRLPFDKRLLAARLGCRQENLSRAFAALRGFGVETHGARVILHDIAKLRDYSVPDEAYDEAWA</sequence>
<dbReference type="SUPFAM" id="SSF46785">
    <property type="entry name" value="Winged helix' DNA-binding domain"/>
    <property type="match status" value="1"/>
</dbReference>
<gene>
    <name evidence="6" type="ORF">CCS01_04840</name>
</gene>
<comment type="caution">
    <text evidence="6">The sequence shown here is derived from an EMBL/GenBank/DDBJ whole genome shotgun (WGS) entry which is preliminary data.</text>
</comment>
<evidence type="ECO:0008006" key="8">
    <source>
        <dbReference type="Google" id="ProtNLM"/>
    </source>
</evidence>
<dbReference type="Proteomes" id="UP000239724">
    <property type="component" value="Unassembled WGS sequence"/>
</dbReference>
<dbReference type="InterPro" id="IPR018490">
    <property type="entry name" value="cNMP-bd_dom_sf"/>
</dbReference>
<evidence type="ECO:0000259" key="5">
    <source>
        <dbReference type="PROSITE" id="PS51063"/>
    </source>
</evidence>
<protein>
    <recommendedName>
        <fullName evidence="8">Crp/Fnr family transcriptional regulator</fullName>
    </recommendedName>
</protein>
<dbReference type="Gene3D" id="2.60.120.10">
    <property type="entry name" value="Jelly Rolls"/>
    <property type="match status" value="1"/>
</dbReference>
<dbReference type="GO" id="GO:0005829">
    <property type="term" value="C:cytosol"/>
    <property type="evidence" value="ECO:0007669"/>
    <property type="project" value="TreeGrafter"/>
</dbReference>
<dbReference type="GO" id="GO:0003700">
    <property type="term" value="F:DNA-binding transcription factor activity"/>
    <property type="evidence" value="ECO:0007669"/>
    <property type="project" value="TreeGrafter"/>
</dbReference>
<evidence type="ECO:0000256" key="3">
    <source>
        <dbReference type="ARBA" id="ARBA00023163"/>
    </source>
</evidence>
<dbReference type="InterPro" id="IPR000595">
    <property type="entry name" value="cNMP-bd_dom"/>
</dbReference>
<feature type="domain" description="Cyclic nucleotide-binding" evidence="4">
    <location>
        <begin position="34"/>
        <end position="137"/>
    </location>
</feature>